<evidence type="ECO:0000313" key="1">
    <source>
        <dbReference type="EMBL" id="MFD2840841.1"/>
    </source>
</evidence>
<dbReference type="Pfam" id="PF11305">
    <property type="entry name" value="DUF3107"/>
    <property type="match status" value="1"/>
</dbReference>
<sequence>MLVTIGIQNVAREVRIETDETEEALSAAITKAVTSGEPLVIASTKGHKTFVPAAAIAFVEIGQNDKRSVGFAQL</sequence>
<proteinExistence type="predicted"/>
<evidence type="ECO:0000313" key="2">
    <source>
        <dbReference type="Proteomes" id="UP001597391"/>
    </source>
</evidence>
<organism evidence="1 2">
    <name type="scientific">Populibacterium corticicola</name>
    <dbReference type="NCBI Taxonomy" id="1812826"/>
    <lineage>
        <taxon>Bacteria</taxon>
        <taxon>Bacillati</taxon>
        <taxon>Actinomycetota</taxon>
        <taxon>Actinomycetes</taxon>
        <taxon>Micrococcales</taxon>
        <taxon>Jonesiaceae</taxon>
        <taxon>Populibacterium</taxon>
    </lineage>
</organism>
<name>A0ABW5XES5_9MICO</name>
<keyword evidence="2" id="KW-1185">Reference proteome</keyword>
<gene>
    <name evidence="1" type="ORF">ACFSYH_09690</name>
</gene>
<dbReference type="Proteomes" id="UP001597391">
    <property type="component" value="Unassembled WGS sequence"/>
</dbReference>
<dbReference type="InterPro" id="IPR021456">
    <property type="entry name" value="DUF3107"/>
</dbReference>
<dbReference type="RefSeq" id="WP_377466756.1">
    <property type="nucleotide sequence ID" value="NZ_JBHUOP010000004.1"/>
</dbReference>
<reference evidence="2" key="1">
    <citation type="journal article" date="2019" name="Int. J. Syst. Evol. Microbiol.">
        <title>The Global Catalogue of Microorganisms (GCM) 10K type strain sequencing project: providing services to taxonomists for standard genome sequencing and annotation.</title>
        <authorList>
            <consortium name="The Broad Institute Genomics Platform"/>
            <consortium name="The Broad Institute Genome Sequencing Center for Infectious Disease"/>
            <person name="Wu L."/>
            <person name="Ma J."/>
        </authorList>
    </citation>
    <scope>NUCLEOTIDE SEQUENCE [LARGE SCALE GENOMIC DNA]</scope>
    <source>
        <strain evidence="2">KCTC 33576</strain>
    </source>
</reference>
<accession>A0ABW5XES5</accession>
<protein>
    <submittedName>
        <fullName evidence="1">DUF3107 domain-containing protein</fullName>
    </submittedName>
</protein>
<dbReference type="EMBL" id="JBHUOP010000004">
    <property type="protein sequence ID" value="MFD2840841.1"/>
    <property type="molecule type" value="Genomic_DNA"/>
</dbReference>
<comment type="caution">
    <text evidence="1">The sequence shown here is derived from an EMBL/GenBank/DDBJ whole genome shotgun (WGS) entry which is preliminary data.</text>
</comment>